<reference evidence="1 2" key="1">
    <citation type="submission" date="2017-05" db="EMBL/GenBank/DDBJ databases">
        <authorList>
            <person name="Varghese N."/>
            <person name="Submissions S."/>
        </authorList>
    </citation>
    <scope>NUCLEOTIDE SEQUENCE [LARGE SCALE GENOMIC DNA]</scope>
    <source>
        <strain evidence="1 2">DSM 15949</strain>
    </source>
</reference>
<evidence type="ECO:0000313" key="1">
    <source>
        <dbReference type="EMBL" id="SMP02635.1"/>
    </source>
</evidence>
<accession>A0ABY1N7N7</accession>
<protein>
    <recommendedName>
        <fullName evidence="3">DUF393 domain-containing protein</fullName>
    </recommendedName>
</protein>
<dbReference type="PANTHER" id="PTHR34290">
    <property type="entry name" value="SI:CH73-390P7.2"/>
    <property type="match status" value="1"/>
</dbReference>
<dbReference type="InterPro" id="IPR007263">
    <property type="entry name" value="DCC1-like"/>
</dbReference>
<gene>
    <name evidence="1" type="ORF">SAMN06265374_0468</name>
</gene>
<name>A0ABY1N7N7_9HYPH</name>
<evidence type="ECO:0008006" key="3">
    <source>
        <dbReference type="Google" id="ProtNLM"/>
    </source>
</evidence>
<dbReference type="Pfam" id="PF04134">
    <property type="entry name" value="DCC1-like"/>
    <property type="match status" value="1"/>
</dbReference>
<dbReference type="InterPro" id="IPR044691">
    <property type="entry name" value="DCC1_Trx"/>
</dbReference>
<sequence>MHGANVPISPSAGTSGSRQLTVFFDGGCPVCVMEVAYYRRIDKAGTVTWVDIGSLSDAELPNGKSREDLLGIFHVLTEDGTWVIGVDAFAAIWRNLPGFRHFAWLFKTPVIRQAAGVFYKGFLMWQKRHRAKREKNCKSVPAE</sequence>
<comment type="caution">
    <text evidence="1">The sequence shown here is derived from an EMBL/GenBank/DDBJ whole genome shotgun (WGS) entry which is preliminary data.</text>
</comment>
<evidence type="ECO:0000313" key="2">
    <source>
        <dbReference type="Proteomes" id="UP001157914"/>
    </source>
</evidence>
<dbReference type="PANTHER" id="PTHR34290:SF2">
    <property type="entry name" value="OS04G0668800 PROTEIN"/>
    <property type="match status" value="1"/>
</dbReference>
<dbReference type="RefSeq" id="WP_155191166.1">
    <property type="nucleotide sequence ID" value="NZ_BAAAEA010000001.1"/>
</dbReference>
<dbReference type="EMBL" id="FXTT01000001">
    <property type="protein sequence ID" value="SMP02635.1"/>
    <property type="molecule type" value="Genomic_DNA"/>
</dbReference>
<keyword evidence="2" id="KW-1185">Reference proteome</keyword>
<dbReference type="Proteomes" id="UP001157914">
    <property type="component" value="Unassembled WGS sequence"/>
</dbReference>
<proteinExistence type="predicted"/>
<organism evidence="1 2">
    <name type="scientific">Roseibium denhamense</name>
    <dbReference type="NCBI Taxonomy" id="76305"/>
    <lineage>
        <taxon>Bacteria</taxon>
        <taxon>Pseudomonadati</taxon>
        <taxon>Pseudomonadota</taxon>
        <taxon>Alphaproteobacteria</taxon>
        <taxon>Hyphomicrobiales</taxon>
        <taxon>Stappiaceae</taxon>
        <taxon>Roseibium</taxon>
    </lineage>
</organism>